<proteinExistence type="predicted"/>
<name>A0A401SD72_CHIPU</name>
<organism evidence="2 3">
    <name type="scientific">Chiloscyllium punctatum</name>
    <name type="common">Brownbanded bambooshark</name>
    <name type="synonym">Hemiscyllium punctatum</name>
    <dbReference type="NCBI Taxonomy" id="137246"/>
    <lineage>
        <taxon>Eukaryota</taxon>
        <taxon>Metazoa</taxon>
        <taxon>Chordata</taxon>
        <taxon>Craniata</taxon>
        <taxon>Vertebrata</taxon>
        <taxon>Chondrichthyes</taxon>
        <taxon>Elasmobranchii</taxon>
        <taxon>Galeomorphii</taxon>
        <taxon>Galeoidea</taxon>
        <taxon>Orectolobiformes</taxon>
        <taxon>Hemiscylliidae</taxon>
        <taxon>Chiloscyllium</taxon>
    </lineage>
</organism>
<dbReference type="SUPFAM" id="SSF47986">
    <property type="entry name" value="DEATH domain"/>
    <property type="match status" value="1"/>
</dbReference>
<feature type="coiled-coil region" evidence="1">
    <location>
        <begin position="193"/>
        <end position="251"/>
    </location>
</feature>
<dbReference type="EMBL" id="BEZZ01000200">
    <property type="protein sequence ID" value="GCC28356.1"/>
    <property type="molecule type" value="Genomic_DNA"/>
</dbReference>
<reference evidence="2 3" key="1">
    <citation type="journal article" date="2018" name="Nat. Ecol. Evol.">
        <title>Shark genomes provide insights into elasmobranch evolution and the origin of vertebrates.</title>
        <authorList>
            <person name="Hara Y"/>
            <person name="Yamaguchi K"/>
            <person name="Onimaru K"/>
            <person name="Kadota M"/>
            <person name="Koyanagi M"/>
            <person name="Keeley SD"/>
            <person name="Tatsumi K"/>
            <person name="Tanaka K"/>
            <person name="Motone F"/>
            <person name="Kageyama Y"/>
            <person name="Nozu R"/>
            <person name="Adachi N"/>
            <person name="Nishimura O"/>
            <person name="Nakagawa R"/>
            <person name="Tanegashima C"/>
            <person name="Kiyatake I"/>
            <person name="Matsumoto R"/>
            <person name="Murakumo K"/>
            <person name="Nishida K"/>
            <person name="Terakita A"/>
            <person name="Kuratani S"/>
            <person name="Sato K"/>
            <person name="Hyodo S Kuraku.S."/>
        </authorList>
    </citation>
    <scope>NUCLEOTIDE SEQUENCE [LARGE SCALE GENOMIC DNA]</scope>
</reference>
<dbReference type="OrthoDB" id="9937255at2759"/>
<evidence type="ECO:0000313" key="2">
    <source>
        <dbReference type="EMBL" id="GCC28356.1"/>
    </source>
</evidence>
<dbReference type="AlphaFoldDB" id="A0A401SD72"/>
<dbReference type="Proteomes" id="UP000287033">
    <property type="component" value="Unassembled WGS sequence"/>
</dbReference>
<keyword evidence="1" id="KW-0175">Coiled coil</keyword>
<protein>
    <recommendedName>
        <fullName evidence="4">CARD domain-containing protein</fullName>
    </recommendedName>
</protein>
<sequence>MSRSVSNRKKKVTFREQPTYCEKTCRRGNNRHSNAIGSYFPFLVKQLKLSPSLYRSLNEKGILTTDQIGLIELQDLAELKMAKLLEIVRNADGHTFKSFCSVLGEMGYWYLAQILQTASEEKDCTTSTGSSKKTHVEMENWNSVKLSNSMREPGHTSKNEKPALKEILLLSPRIHRNLKDDNLELSQKVEYMRKEYLARIKGLEEDLASVSRERDMTVRERNITILENQELQNLNHELQELIIKLEDSTLSMNYPIQYVNLLPVRQMIDGQTDQLFTFDQLQNNID</sequence>
<dbReference type="Gene3D" id="1.10.533.10">
    <property type="entry name" value="Death Domain, Fas"/>
    <property type="match status" value="1"/>
</dbReference>
<accession>A0A401SD72</accession>
<comment type="caution">
    <text evidence="2">The sequence shown here is derived from an EMBL/GenBank/DDBJ whole genome shotgun (WGS) entry which is preliminary data.</text>
</comment>
<evidence type="ECO:0008006" key="4">
    <source>
        <dbReference type="Google" id="ProtNLM"/>
    </source>
</evidence>
<keyword evidence="3" id="KW-1185">Reference proteome</keyword>
<evidence type="ECO:0000313" key="3">
    <source>
        <dbReference type="Proteomes" id="UP000287033"/>
    </source>
</evidence>
<gene>
    <name evidence="2" type="ORF">chiPu_0006786</name>
</gene>
<dbReference type="CDD" id="cd01671">
    <property type="entry name" value="CARD"/>
    <property type="match status" value="1"/>
</dbReference>
<dbReference type="OMA" id="HVEMENW"/>
<dbReference type="InterPro" id="IPR011029">
    <property type="entry name" value="DEATH-like_dom_sf"/>
</dbReference>
<evidence type="ECO:0000256" key="1">
    <source>
        <dbReference type="SAM" id="Coils"/>
    </source>
</evidence>